<feature type="transmembrane region" description="Helical" evidence="1">
    <location>
        <begin position="49"/>
        <end position="72"/>
    </location>
</feature>
<name>A0A6A5R0Y5_AMPQU</name>
<keyword evidence="3" id="KW-1185">Reference proteome</keyword>
<reference evidence="2" key="1">
    <citation type="journal article" date="2020" name="Stud. Mycol.">
        <title>101 Dothideomycetes genomes: a test case for predicting lifestyles and emergence of pathogens.</title>
        <authorList>
            <person name="Haridas S."/>
            <person name="Albert R."/>
            <person name="Binder M."/>
            <person name="Bloem J."/>
            <person name="Labutti K."/>
            <person name="Salamov A."/>
            <person name="Andreopoulos B."/>
            <person name="Baker S."/>
            <person name="Barry K."/>
            <person name="Bills G."/>
            <person name="Bluhm B."/>
            <person name="Cannon C."/>
            <person name="Castanera R."/>
            <person name="Culley D."/>
            <person name="Daum C."/>
            <person name="Ezra D."/>
            <person name="Gonzalez J."/>
            <person name="Henrissat B."/>
            <person name="Kuo A."/>
            <person name="Liang C."/>
            <person name="Lipzen A."/>
            <person name="Lutzoni F."/>
            <person name="Magnuson J."/>
            <person name="Mondo S."/>
            <person name="Nolan M."/>
            <person name="Ohm R."/>
            <person name="Pangilinan J."/>
            <person name="Park H.-J."/>
            <person name="Ramirez L."/>
            <person name="Alfaro M."/>
            <person name="Sun H."/>
            <person name="Tritt A."/>
            <person name="Yoshinaga Y."/>
            <person name="Zwiers L.-H."/>
            <person name="Turgeon B."/>
            <person name="Goodwin S."/>
            <person name="Spatafora J."/>
            <person name="Crous P."/>
            <person name="Grigoriev I."/>
        </authorList>
    </citation>
    <scope>NUCLEOTIDE SEQUENCE</scope>
    <source>
        <strain evidence="2">HMLAC05119</strain>
    </source>
</reference>
<organism evidence="2 3">
    <name type="scientific">Ampelomyces quisqualis</name>
    <name type="common">Powdery mildew agent</name>
    <dbReference type="NCBI Taxonomy" id="50730"/>
    <lineage>
        <taxon>Eukaryota</taxon>
        <taxon>Fungi</taxon>
        <taxon>Dikarya</taxon>
        <taxon>Ascomycota</taxon>
        <taxon>Pezizomycotina</taxon>
        <taxon>Dothideomycetes</taxon>
        <taxon>Pleosporomycetidae</taxon>
        <taxon>Pleosporales</taxon>
        <taxon>Pleosporineae</taxon>
        <taxon>Phaeosphaeriaceae</taxon>
        <taxon>Ampelomyces</taxon>
    </lineage>
</organism>
<evidence type="ECO:0000313" key="3">
    <source>
        <dbReference type="Proteomes" id="UP000800096"/>
    </source>
</evidence>
<keyword evidence="1" id="KW-1133">Transmembrane helix</keyword>
<evidence type="ECO:0000313" key="2">
    <source>
        <dbReference type="EMBL" id="KAF1920778.1"/>
    </source>
</evidence>
<keyword evidence="1" id="KW-0472">Membrane</keyword>
<accession>A0A6A5R0Y5</accession>
<dbReference type="AlphaFoldDB" id="A0A6A5R0Y5"/>
<protein>
    <submittedName>
        <fullName evidence="2">Uncharacterized protein</fullName>
    </submittedName>
</protein>
<sequence>MPIYICTFAVLSPYDTGHWRPSHSHERCTDGTVAEWVTTSELLHIRMMLLPIFTTSSTLYSFLPSFCFLTLFELVNTSRVH</sequence>
<gene>
    <name evidence="2" type="ORF">BDU57DRAFT_25097</name>
</gene>
<evidence type="ECO:0000256" key="1">
    <source>
        <dbReference type="SAM" id="Phobius"/>
    </source>
</evidence>
<proteinExistence type="predicted"/>
<dbReference type="EMBL" id="ML979132">
    <property type="protein sequence ID" value="KAF1920778.1"/>
    <property type="molecule type" value="Genomic_DNA"/>
</dbReference>
<dbReference type="Proteomes" id="UP000800096">
    <property type="component" value="Unassembled WGS sequence"/>
</dbReference>
<keyword evidence="1" id="KW-0812">Transmembrane</keyword>